<evidence type="ECO:0000256" key="32">
    <source>
        <dbReference type="ARBA" id="ARBA00052860"/>
    </source>
</evidence>
<dbReference type="InterPro" id="IPR008927">
    <property type="entry name" value="6-PGluconate_DH-like_C_sf"/>
</dbReference>
<dbReference type="InterPro" id="IPR001753">
    <property type="entry name" value="Enoyl-CoA_hydra/iso"/>
</dbReference>
<comment type="catalytic activity">
    <reaction evidence="21">
        <text>a (3S)-3-hydroxyacyl-CoA = a (2E)-enoyl-CoA + H2O</text>
        <dbReference type="Rhea" id="RHEA:16105"/>
        <dbReference type="ChEBI" id="CHEBI:15377"/>
        <dbReference type="ChEBI" id="CHEBI:57318"/>
        <dbReference type="ChEBI" id="CHEBI:58856"/>
        <dbReference type="EC" id="4.2.1.17"/>
    </reaction>
    <physiologicalReaction direction="right-to-left" evidence="21">
        <dbReference type="Rhea" id="RHEA:16107"/>
    </physiologicalReaction>
</comment>
<dbReference type="SUPFAM" id="SSF48179">
    <property type="entry name" value="6-phosphogluconate dehydrogenase C-terminal domain-like"/>
    <property type="match status" value="2"/>
</dbReference>
<dbReference type="CDD" id="cd06558">
    <property type="entry name" value="crotonase-like"/>
    <property type="match status" value="1"/>
</dbReference>
<dbReference type="InterPro" id="IPR050136">
    <property type="entry name" value="FA_oxidation_alpha_subunit"/>
</dbReference>
<evidence type="ECO:0000256" key="2">
    <source>
        <dbReference type="ARBA" id="ARBA00004273"/>
    </source>
</evidence>
<dbReference type="Pfam" id="PF02737">
    <property type="entry name" value="3HCDH_N"/>
    <property type="match status" value="1"/>
</dbReference>
<dbReference type="Pfam" id="PF00725">
    <property type="entry name" value="3HCDH"/>
    <property type="match status" value="1"/>
</dbReference>
<organism evidence="42 43">
    <name type="scientific">Strigamia maritima</name>
    <name type="common">European centipede</name>
    <name type="synonym">Geophilus maritimus</name>
    <dbReference type="NCBI Taxonomy" id="126957"/>
    <lineage>
        <taxon>Eukaryota</taxon>
        <taxon>Metazoa</taxon>
        <taxon>Ecdysozoa</taxon>
        <taxon>Arthropoda</taxon>
        <taxon>Myriapoda</taxon>
        <taxon>Chilopoda</taxon>
        <taxon>Pleurostigmophora</taxon>
        <taxon>Geophilomorpha</taxon>
        <taxon>Linotaeniidae</taxon>
        <taxon>Strigamia</taxon>
    </lineage>
</organism>
<evidence type="ECO:0000256" key="24">
    <source>
        <dbReference type="ARBA" id="ARBA00049556"/>
    </source>
</evidence>
<evidence type="ECO:0000256" key="38">
    <source>
        <dbReference type="ARBA" id="ARBA00077617"/>
    </source>
</evidence>
<comment type="catalytic activity">
    <reaction evidence="23">
        <text>(3S)-hydroxydecanoyl-CoA + NAD(+) = 3-oxodecanoyl-CoA + NADH + H(+)</text>
        <dbReference type="Rhea" id="RHEA:31187"/>
        <dbReference type="ChEBI" id="CHEBI:15378"/>
        <dbReference type="ChEBI" id="CHEBI:57540"/>
        <dbReference type="ChEBI" id="CHEBI:57945"/>
        <dbReference type="ChEBI" id="CHEBI:62548"/>
        <dbReference type="ChEBI" id="CHEBI:62616"/>
    </reaction>
    <physiologicalReaction direction="left-to-right" evidence="23">
        <dbReference type="Rhea" id="RHEA:31188"/>
    </physiologicalReaction>
</comment>
<accession>T1J089</accession>
<evidence type="ECO:0000256" key="26">
    <source>
        <dbReference type="ARBA" id="ARBA00050446"/>
    </source>
</evidence>
<keyword evidence="17" id="KW-0496">Mitochondrion</keyword>
<evidence type="ECO:0000256" key="14">
    <source>
        <dbReference type="ARBA" id="ARBA00023002"/>
    </source>
</evidence>
<dbReference type="InterPro" id="IPR006176">
    <property type="entry name" value="3-OHacyl-CoA_DH_NAD-bd"/>
</dbReference>
<evidence type="ECO:0000313" key="42">
    <source>
        <dbReference type="EnsemblMetazoa" id="SMAR006931-PA"/>
    </source>
</evidence>
<dbReference type="Gene3D" id="1.10.1040.50">
    <property type="match status" value="1"/>
</dbReference>
<comment type="catalytic activity">
    <reaction evidence="30">
        <text>(3S)-3-hydroxydodecanoyl-CoA = (2E)-dodecenoyl-CoA + H2O</text>
        <dbReference type="Rhea" id="RHEA:31075"/>
        <dbReference type="ChEBI" id="CHEBI:15377"/>
        <dbReference type="ChEBI" id="CHEBI:57330"/>
        <dbReference type="ChEBI" id="CHEBI:62558"/>
    </reaction>
    <physiologicalReaction direction="right-to-left" evidence="30">
        <dbReference type="Rhea" id="RHEA:31077"/>
    </physiologicalReaction>
</comment>
<evidence type="ECO:0000256" key="5">
    <source>
        <dbReference type="ARBA" id="ARBA00008750"/>
    </source>
</evidence>
<evidence type="ECO:0000256" key="1">
    <source>
        <dbReference type="ARBA" id="ARBA00000469"/>
    </source>
</evidence>
<dbReference type="SUPFAM" id="SSF51735">
    <property type="entry name" value="NAD(P)-binding Rossmann-fold domains"/>
    <property type="match status" value="1"/>
</dbReference>
<dbReference type="EnsemblMetazoa" id="SMAR006931-RA">
    <property type="protein sequence ID" value="SMAR006931-PA"/>
    <property type="gene ID" value="SMAR006931"/>
</dbReference>
<dbReference type="PhylomeDB" id="T1J089"/>
<comment type="catalytic activity">
    <reaction evidence="27">
        <text>a 4-saturated-(3S)-3-hydroxyacyl-CoA = a (3E)-enoyl-CoA + H2O</text>
        <dbReference type="Rhea" id="RHEA:20724"/>
        <dbReference type="ChEBI" id="CHEBI:15377"/>
        <dbReference type="ChEBI" id="CHEBI:58521"/>
        <dbReference type="ChEBI" id="CHEBI:137480"/>
        <dbReference type="EC" id="4.2.1.17"/>
    </reaction>
    <physiologicalReaction direction="right-to-left" evidence="27">
        <dbReference type="Rhea" id="RHEA:20726"/>
    </physiologicalReaction>
</comment>
<comment type="catalytic activity">
    <reaction evidence="33">
        <text>(3S)-3-hydroxydodecanoyl-CoA + NAD(+) = 3-oxododecanoyl-CoA + NADH + H(+)</text>
        <dbReference type="Rhea" id="RHEA:31179"/>
        <dbReference type="ChEBI" id="CHEBI:15378"/>
        <dbReference type="ChEBI" id="CHEBI:57540"/>
        <dbReference type="ChEBI" id="CHEBI:57945"/>
        <dbReference type="ChEBI" id="CHEBI:62558"/>
        <dbReference type="ChEBI" id="CHEBI:62615"/>
    </reaction>
    <physiologicalReaction direction="left-to-right" evidence="33">
        <dbReference type="Rhea" id="RHEA:31180"/>
    </physiologicalReaction>
</comment>
<evidence type="ECO:0000256" key="20">
    <source>
        <dbReference type="ARBA" id="ARBA00023268"/>
    </source>
</evidence>
<comment type="catalytic activity">
    <reaction evidence="26">
        <text>a long-chain (3S)-3-hydroxy fatty acyl-CoA + NAD(+) = a long-chain 3-oxo-fatty acyl-CoA + NADH + H(+)</text>
        <dbReference type="Rhea" id="RHEA:52656"/>
        <dbReference type="ChEBI" id="CHEBI:15378"/>
        <dbReference type="ChEBI" id="CHEBI:57540"/>
        <dbReference type="ChEBI" id="CHEBI:57945"/>
        <dbReference type="ChEBI" id="CHEBI:136757"/>
        <dbReference type="ChEBI" id="CHEBI:136758"/>
        <dbReference type="EC" id="1.1.1.211"/>
    </reaction>
    <physiologicalReaction direction="left-to-right" evidence="26">
        <dbReference type="Rhea" id="RHEA:52657"/>
    </physiologicalReaction>
</comment>
<comment type="catalytic activity">
    <reaction evidence="22">
        <text>(3S)-hydroxyhexadecanoyl-CoA + NAD(+) = 3-oxohexadecanoyl-CoA + NADH + H(+)</text>
        <dbReference type="Rhea" id="RHEA:31159"/>
        <dbReference type="ChEBI" id="CHEBI:15378"/>
        <dbReference type="ChEBI" id="CHEBI:57349"/>
        <dbReference type="ChEBI" id="CHEBI:57540"/>
        <dbReference type="ChEBI" id="CHEBI:57945"/>
        <dbReference type="ChEBI" id="CHEBI:62613"/>
    </reaction>
    <physiologicalReaction direction="left-to-right" evidence="22">
        <dbReference type="Rhea" id="RHEA:31160"/>
    </physiologicalReaction>
</comment>
<dbReference type="EC" id="1.1.1.211" evidence="36"/>
<dbReference type="InterPro" id="IPR006180">
    <property type="entry name" value="3-OHacyl-CoA_DH_CS"/>
</dbReference>
<reference evidence="43" key="1">
    <citation type="submission" date="2011-05" db="EMBL/GenBank/DDBJ databases">
        <authorList>
            <person name="Richards S.R."/>
            <person name="Qu J."/>
            <person name="Jiang H."/>
            <person name="Jhangiani S.N."/>
            <person name="Agravi P."/>
            <person name="Goodspeed R."/>
            <person name="Gross S."/>
            <person name="Mandapat C."/>
            <person name="Jackson L."/>
            <person name="Mathew T."/>
            <person name="Pu L."/>
            <person name="Thornton R."/>
            <person name="Saada N."/>
            <person name="Wilczek-Boney K.B."/>
            <person name="Lee S."/>
            <person name="Kovar C."/>
            <person name="Wu Y."/>
            <person name="Scherer S.E."/>
            <person name="Worley K.C."/>
            <person name="Muzny D.M."/>
            <person name="Gibbs R."/>
        </authorList>
    </citation>
    <scope>NUCLEOTIDE SEQUENCE</scope>
    <source>
        <strain evidence="43">Brora</strain>
    </source>
</reference>
<dbReference type="GO" id="GO:0004300">
    <property type="term" value="F:enoyl-CoA hydratase activity"/>
    <property type="evidence" value="ECO:0007669"/>
    <property type="project" value="UniProtKB-EC"/>
</dbReference>
<dbReference type="EMBL" id="JH431734">
    <property type="status" value="NOT_ANNOTATED_CDS"/>
    <property type="molecule type" value="Genomic_DNA"/>
</dbReference>
<dbReference type="HOGENOM" id="CLU_009834_16_1_1"/>
<comment type="subcellular location">
    <subcellularLocation>
        <location evidence="2">Mitochondrion inner membrane</location>
    </subcellularLocation>
</comment>
<dbReference type="EC" id="4.2.1.17" evidence="6"/>
<comment type="subunit">
    <text evidence="35">Heterotetramer of 2 alpha/HADHA and 2 beta/HADHB subunits; forms the mitochondrial trifunctional enzyme. Also purified as higher order heterooligomers including a 4 alpha/HADHA and 4 beta/HADHB heterooligomer which physiological significance remains unclear. The mitochondrial trifunctional enzyme interacts with MTLN.</text>
</comment>
<evidence type="ECO:0000256" key="31">
    <source>
        <dbReference type="ARBA" id="ARBA00052834"/>
    </source>
</evidence>
<dbReference type="FunFam" id="3.90.226.10:FF:000011">
    <property type="entry name" value="Fatty acid oxidation complex subunit alpha"/>
    <property type="match status" value="1"/>
</dbReference>
<keyword evidence="19" id="KW-0456">Lyase</keyword>
<comment type="similarity">
    <text evidence="4">In the central section; belongs to the 3-hydroxyacyl-CoA dehydrogenase family.</text>
</comment>
<dbReference type="GO" id="GO:0016509">
    <property type="term" value="F:long-chain (3S)-3-hydroxyacyl-CoA dehydrogenase (NAD+) activity"/>
    <property type="evidence" value="ECO:0007669"/>
    <property type="project" value="UniProtKB-EC"/>
</dbReference>
<dbReference type="GO" id="GO:0006635">
    <property type="term" value="P:fatty acid beta-oxidation"/>
    <property type="evidence" value="ECO:0007669"/>
    <property type="project" value="UniProtKB-UniPathway"/>
</dbReference>
<evidence type="ECO:0000256" key="11">
    <source>
        <dbReference type="ARBA" id="ARBA00022832"/>
    </source>
</evidence>
<keyword evidence="11" id="KW-0276">Fatty acid metabolism</keyword>
<comment type="catalytic activity">
    <reaction evidence="34">
        <text>1'-[1,2-di-(9Z,12Z-octadecadienoyl)-sn-glycero-3-phospho]-3'-[1-(9Z,12Z-octadecadienoyl)-sn-glycero-3-phospho]-glycerol + hexadecanoyl-CoA = 1'-[1,2-di-(9Z,12Z-octadecadienoyl)-sn-glycero-3-phospho]-3'-[1-(9Z,12Z-octadecadienoyl)-2-hexadecanoyl-sn-glycero-3-phospho]-glycerol + CoA</text>
        <dbReference type="Rhea" id="RHEA:43680"/>
        <dbReference type="ChEBI" id="CHEBI:57287"/>
        <dbReference type="ChEBI" id="CHEBI:57379"/>
        <dbReference type="ChEBI" id="CHEBI:83580"/>
        <dbReference type="ChEBI" id="CHEBI:83583"/>
    </reaction>
    <physiologicalReaction direction="left-to-right" evidence="34">
        <dbReference type="Rhea" id="RHEA:43681"/>
    </physiologicalReaction>
</comment>
<evidence type="ECO:0000256" key="30">
    <source>
        <dbReference type="ARBA" id="ARBA00052711"/>
    </source>
</evidence>
<comment type="catalytic activity">
    <reaction evidence="29">
        <text>(3S)-hydroxyoctanoyl-CoA + NAD(+) = 3-oxooctanoyl-CoA + NADH + H(+)</text>
        <dbReference type="Rhea" id="RHEA:31195"/>
        <dbReference type="ChEBI" id="CHEBI:15378"/>
        <dbReference type="ChEBI" id="CHEBI:57540"/>
        <dbReference type="ChEBI" id="CHEBI:57945"/>
        <dbReference type="ChEBI" id="CHEBI:62617"/>
        <dbReference type="ChEBI" id="CHEBI:62619"/>
    </reaction>
    <physiologicalReaction direction="left-to-right" evidence="29">
        <dbReference type="Rhea" id="RHEA:31196"/>
    </physiologicalReaction>
</comment>
<comment type="catalytic activity">
    <reaction evidence="1">
        <text>(3S)-hydroxyhexadecanoyl-CoA = (2E)-hexadecenoyl-CoA + H2O</text>
        <dbReference type="Rhea" id="RHEA:31163"/>
        <dbReference type="ChEBI" id="CHEBI:15377"/>
        <dbReference type="ChEBI" id="CHEBI:61526"/>
        <dbReference type="ChEBI" id="CHEBI:62613"/>
    </reaction>
    <physiologicalReaction direction="right-to-left" evidence="1">
        <dbReference type="Rhea" id="RHEA:31165"/>
    </physiologicalReaction>
</comment>
<comment type="catalytic activity">
    <reaction evidence="28">
        <text>(3S)-hydroxyoctanoyl-CoA = (2E)-octenoyl-CoA + H2O</text>
        <dbReference type="Rhea" id="RHEA:31199"/>
        <dbReference type="ChEBI" id="CHEBI:15377"/>
        <dbReference type="ChEBI" id="CHEBI:62242"/>
        <dbReference type="ChEBI" id="CHEBI:62617"/>
    </reaction>
    <physiologicalReaction direction="right-to-left" evidence="28">
        <dbReference type="Rhea" id="RHEA:31201"/>
    </physiologicalReaction>
</comment>
<dbReference type="OMA" id="ESTTIRW"/>
<evidence type="ECO:0000256" key="39">
    <source>
        <dbReference type="ARBA" id="ARBA00083277"/>
    </source>
</evidence>
<evidence type="ECO:0000256" key="21">
    <source>
        <dbReference type="ARBA" id="ARBA00035854"/>
    </source>
</evidence>
<evidence type="ECO:0000256" key="10">
    <source>
        <dbReference type="ARBA" id="ARBA00022792"/>
    </source>
</evidence>
<dbReference type="PANTHER" id="PTHR43612:SF3">
    <property type="entry name" value="TRIFUNCTIONAL ENZYME SUBUNIT ALPHA, MITOCHONDRIAL"/>
    <property type="match status" value="1"/>
</dbReference>
<dbReference type="InterPro" id="IPR029045">
    <property type="entry name" value="ClpP/crotonase-like_dom_sf"/>
</dbReference>
<dbReference type="PROSITE" id="PS00067">
    <property type="entry name" value="3HCDH"/>
    <property type="match status" value="1"/>
</dbReference>
<keyword evidence="16" id="KW-0443">Lipid metabolism</keyword>
<keyword evidence="15" id="KW-0520">NAD</keyword>
<comment type="catalytic activity">
    <reaction evidence="24">
        <text>a (3S)-3-hydroxyacyl-CoA + NAD(+) = a 3-oxoacyl-CoA + NADH + H(+)</text>
        <dbReference type="Rhea" id="RHEA:22432"/>
        <dbReference type="ChEBI" id="CHEBI:15378"/>
        <dbReference type="ChEBI" id="CHEBI:57318"/>
        <dbReference type="ChEBI" id="CHEBI:57540"/>
        <dbReference type="ChEBI" id="CHEBI:57945"/>
        <dbReference type="ChEBI" id="CHEBI:90726"/>
        <dbReference type="EC" id="1.1.1.35"/>
    </reaction>
</comment>
<evidence type="ECO:0000256" key="17">
    <source>
        <dbReference type="ARBA" id="ARBA00023128"/>
    </source>
</evidence>
<comment type="catalytic activity">
    <reaction evidence="25">
        <text>1'-[1,2-di-(9Z,12Z-octadecadienoyl)-sn-glycero-3-phospho]-3'-[1-(9Z,12Z-octadecadienoyl)-sn-glycero-3-phospho]-glycerol + (9Z,12Z)-octadecadienoyl-CoA = 1',3'-bis-[1,2-di-(9Z,12Z-octadecadienoyl)-sn-glycero-3-phospho]-glycerol + CoA</text>
        <dbReference type="Rhea" id="RHEA:43672"/>
        <dbReference type="ChEBI" id="CHEBI:57287"/>
        <dbReference type="ChEBI" id="CHEBI:57383"/>
        <dbReference type="ChEBI" id="CHEBI:83580"/>
        <dbReference type="ChEBI" id="CHEBI:83581"/>
    </reaction>
    <physiologicalReaction direction="left-to-right" evidence="25">
        <dbReference type="Rhea" id="RHEA:43673"/>
    </physiologicalReaction>
</comment>
<evidence type="ECO:0000256" key="12">
    <source>
        <dbReference type="ARBA" id="ARBA00022946"/>
    </source>
</evidence>
<comment type="catalytic activity">
    <reaction evidence="31">
        <text>(3S)-hydroxytetradecanoyl-CoA + NAD(+) = 3-oxotetradecanoyl-CoA + NADH + H(+)</text>
        <dbReference type="Rhea" id="RHEA:31167"/>
        <dbReference type="ChEBI" id="CHEBI:15378"/>
        <dbReference type="ChEBI" id="CHEBI:57540"/>
        <dbReference type="ChEBI" id="CHEBI:57945"/>
        <dbReference type="ChEBI" id="CHEBI:62543"/>
        <dbReference type="ChEBI" id="CHEBI:62614"/>
    </reaction>
    <physiologicalReaction direction="left-to-right" evidence="31">
        <dbReference type="Rhea" id="RHEA:31168"/>
    </physiologicalReaction>
</comment>
<evidence type="ECO:0000256" key="9">
    <source>
        <dbReference type="ARBA" id="ARBA00022679"/>
    </source>
</evidence>
<reference evidence="42" key="2">
    <citation type="submission" date="2015-02" db="UniProtKB">
        <authorList>
            <consortium name="EnsemblMetazoa"/>
        </authorList>
    </citation>
    <scope>IDENTIFICATION</scope>
</reference>
<dbReference type="GO" id="GO:0016507">
    <property type="term" value="C:mitochondrial fatty acid beta-oxidation multienzyme complex"/>
    <property type="evidence" value="ECO:0007669"/>
    <property type="project" value="TreeGrafter"/>
</dbReference>
<keyword evidence="13" id="KW-0007">Acetylation</keyword>
<dbReference type="Gene3D" id="3.90.226.10">
    <property type="entry name" value="2-enoyl-CoA Hydratase, Chain A, domain 1"/>
    <property type="match status" value="1"/>
</dbReference>
<evidence type="ECO:0000256" key="22">
    <source>
        <dbReference type="ARBA" id="ARBA00047613"/>
    </source>
</evidence>
<dbReference type="GO" id="GO:0005743">
    <property type="term" value="C:mitochondrial inner membrane"/>
    <property type="evidence" value="ECO:0007669"/>
    <property type="project" value="UniProtKB-SubCell"/>
</dbReference>
<keyword evidence="20" id="KW-0511">Multifunctional enzyme</keyword>
<feature type="domain" description="3-hydroxyacyl-CoA dehydrogenase NAD binding" evidence="41">
    <location>
        <begin position="362"/>
        <end position="492"/>
    </location>
</feature>
<evidence type="ECO:0000256" key="29">
    <source>
        <dbReference type="ARBA" id="ARBA00052224"/>
    </source>
</evidence>
<comment type="similarity">
    <text evidence="5">In the N-terminal section; belongs to the enoyl-CoA hydratase/isomerase family.</text>
</comment>
<evidence type="ECO:0000256" key="25">
    <source>
        <dbReference type="ARBA" id="ARBA00050222"/>
    </source>
</evidence>
<keyword evidence="8" id="KW-0597">Phosphoprotein</keyword>
<keyword evidence="18" id="KW-0472">Membrane</keyword>
<evidence type="ECO:0000259" key="41">
    <source>
        <dbReference type="Pfam" id="PF02737"/>
    </source>
</evidence>
<evidence type="ECO:0000256" key="4">
    <source>
        <dbReference type="ARBA" id="ARBA00007005"/>
    </source>
</evidence>
<dbReference type="AlphaFoldDB" id="T1J089"/>
<comment type="catalytic activity">
    <reaction evidence="32">
        <text>1'-[1,2-di-(9Z,12Z-octadecadienoyl)-sn-glycero-3-phospho]-3'-[1-(9Z,12Z-octadecadienoyl)-sn-glycero-3-phospho]-glycerol + (9Z)-octadecenoyl-CoA = 1'-[1,2-di-(9Z,12Z-octadecadienoyl)-sn-glycero-3-phospho]-3'-[1-(9Z,12Z-octadecadienoyl)-2-(9Z-octadecenoyl)-sn-glycero-3-phospho]-glycerol + CoA</text>
        <dbReference type="Rhea" id="RHEA:43676"/>
        <dbReference type="ChEBI" id="CHEBI:57287"/>
        <dbReference type="ChEBI" id="CHEBI:57387"/>
        <dbReference type="ChEBI" id="CHEBI:83580"/>
        <dbReference type="ChEBI" id="CHEBI:83582"/>
    </reaction>
    <physiologicalReaction direction="left-to-right" evidence="32">
        <dbReference type="Rhea" id="RHEA:43677"/>
    </physiologicalReaction>
</comment>
<dbReference type="InterPro" id="IPR036291">
    <property type="entry name" value="NAD(P)-bd_dom_sf"/>
</dbReference>
<evidence type="ECO:0000256" key="37">
    <source>
        <dbReference type="ARBA" id="ARBA00068347"/>
    </source>
</evidence>
<evidence type="ECO:0000256" key="35">
    <source>
        <dbReference type="ARBA" id="ARBA00062153"/>
    </source>
</evidence>
<evidence type="ECO:0000256" key="33">
    <source>
        <dbReference type="ARBA" id="ARBA00052945"/>
    </source>
</evidence>
<dbReference type="UniPathway" id="UPA00659"/>
<comment type="pathway">
    <text evidence="3">Lipid metabolism; fatty acid beta-oxidation.</text>
</comment>
<keyword evidence="10" id="KW-0999">Mitochondrion inner membrane</keyword>
<dbReference type="STRING" id="126957.T1J089"/>
<dbReference type="GO" id="GO:0070403">
    <property type="term" value="F:NAD+ binding"/>
    <property type="evidence" value="ECO:0007669"/>
    <property type="project" value="InterPro"/>
</dbReference>
<evidence type="ECO:0000256" key="6">
    <source>
        <dbReference type="ARBA" id="ARBA00012076"/>
    </source>
</evidence>
<dbReference type="FunFam" id="1.10.1040.50:FF:000002">
    <property type="entry name" value="Trifunctional enzyme subunit alpha, mitochondrial"/>
    <property type="match status" value="1"/>
</dbReference>
<keyword evidence="14" id="KW-0560">Oxidoreductase</keyword>
<name>T1J089_STRMM</name>
<proteinExistence type="inferred from homology"/>
<keyword evidence="43" id="KW-1185">Reference proteome</keyword>
<evidence type="ECO:0000313" key="43">
    <source>
        <dbReference type="Proteomes" id="UP000014500"/>
    </source>
</evidence>
<evidence type="ECO:0000256" key="3">
    <source>
        <dbReference type="ARBA" id="ARBA00005005"/>
    </source>
</evidence>
<evidence type="ECO:0000256" key="8">
    <source>
        <dbReference type="ARBA" id="ARBA00022553"/>
    </source>
</evidence>
<dbReference type="InterPro" id="IPR006108">
    <property type="entry name" value="3HC_DH_C"/>
</dbReference>
<dbReference type="FunFam" id="3.40.50.720:FF:000009">
    <property type="entry name" value="Fatty oxidation complex, alpha subunit"/>
    <property type="match status" value="1"/>
</dbReference>
<sequence>MAGFRTIGAFRLLNIEKVFKLHSPNRTFFTSKCTRGAHVTCEVKNGVMVIGLNSPNVKQNSLSQAVMSEFEQALNELLSNSNAKSAVLISKKHGSFIAGADINMLERCKTKEDFVKLSQEGQKVLDRLEQSPKPIVAAILGSCLGGGLEVALACHYRIAVKDKKTVLGLPEVMLGLLPGGGGTARLPKYVSVPNALDLALTGKMVRADRAKRMGFVDLVVQPLGPGIKPVDERNLEYLEEVAIQVANDIVNKKISTDRKKSLMDKVMNFALGFEYPRNFVFNKAKDQVMKMTGGLYPAPLKIIEVLKTRVVKGFTDGLKAEREGFGELGMTPHCKALIGLFHGQTECKKNRFGKPQREPKTLAVLGAGLMGAGIAQVSLDKGYNVILKDMNLNGLARGQNQIQNGLETAVKKKKMTSFERDMFISNLDPTVTYDNFKNVDMVIEAVFEDINIKHRVIKECEEHMNENCIFASNTSALPITKIASASKRPEKVGLKQGKVVIAVKDGPGFYTTRILAPMMAEAIRLLQEGIDPKKLDKLTKAFGFPVGAATLVDEVGVDVAAHVAEDLGKAFGQRFSGGNVEVLKDMVAQGFLGRKAGKGCFVYSGKSKDREMNQGALSIIKKYSLAPRGGMTDEDVQFRLATRFVNEAILCLQEGILNGPLEGDIGAVFGLGFPPFLGGPFRFVDSYGAGKFVDKMRQFESQYGVAFTPCLLLIDHANNPTKKFHQIK</sequence>
<evidence type="ECO:0000256" key="13">
    <source>
        <dbReference type="ARBA" id="ARBA00022990"/>
    </source>
</evidence>
<evidence type="ECO:0000256" key="23">
    <source>
        <dbReference type="ARBA" id="ARBA00048361"/>
    </source>
</evidence>
<evidence type="ECO:0000256" key="18">
    <source>
        <dbReference type="ARBA" id="ARBA00023136"/>
    </source>
</evidence>
<dbReference type="eggNOG" id="KOG1683">
    <property type="taxonomic scope" value="Eukaryota"/>
</dbReference>
<evidence type="ECO:0000256" key="16">
    <source>
        <dbReference type="ARBA" id="ARBA00023098"/>
    </source>
</evidence>
<evidence type="ECO:0000256" key="36">
    <source>
        <dbReference type="ARBA" id="ARBA00066806"/>
    </source>
</evidence>
<feature type="domain" description="3-hydroxyacyl-CoA dehydrogenase C-terminal" evidence="40">
    <location>
        <begin position="508"/>
        <end position="603"/>
    </location>
</feature>
<evidence type="ECO:0000256" key="19">
    <source>
        <dbReference type="ARBA" id="ARBA00023239"/>
    </source>
</evidence>
<evidence type="ECO:0000256" key="28">
    <source>
        <dbReference type="ARBA" id="ARBA00051877"/>
    </source>
</evidence>
<evidence type="ECO:0000256" key="27">
    <source>
        <dbReference type="ARBA" id="ARBA00051215"/>
    </source>
</evidence>
<evidence type="ECO:0000259" key="40">
    <source>
        <dbReference type="Pfam" id="PF00725"/>
    </source>
</evidence>
<keyword evidence="7" id="KW-0488">Methylation</keyword>
<keyword evidence="9" id="KW-0808">Transferase</keyword>
<dbReference type="PANTHER" id="PTHR43612">
    <property type="entry name" value="TRIFUNCTIONAL ENZYME SUBUNIT ALPHA"/>
    <property type="match status" value="1"/>
</dbReference>
<protein>
    <recommendedName>
        <fullName evidence="37">Trifunctional enzyme subunit alpha, mitochondrial</fullName>
        <ecNumber evidence="36">1.1.1.211</ecNumber>
        <ecNumber evidence="6">4.2.1.17</ecNumber>
    </recommendedName>
    <alternativeName>
        <fullName evidence="38">Monolysocardiolipin acyltransferase</fullName>
    </alternativeName>
    <alternativeName>
        <fullName evidence="39">TP-alpha</fullName>
    </alternativeName>
</protein>
<evidence type="ECO:0000256" key="15">
    <source>
        <dbReference type="ARBA" id="ARBA00023027"/>
    </source>
</evidence>
<dbReference type="Gene3D" id="3.40.50.720">
    <property type="entry name" value="NAD(P)-binding Rossmann-like Domain"/>
    <property type="match status" value="1"/>
</dbReference>
<evidence type="ECO:0000256" key="7">
    <source>
        <dbReference type="ARBA" id="ARBA00022481"/>
    </source>
</evidence>
<dbReference type="Pfam" id="PF00378">
    <property type="entry name" value="ECH_1"/>
    <property type="match status" value="1"/>
</dbReference>
<evidence type="ECO:0000256" key="34">
    <source>
        <dbReference type="ARBA" id="ARBA00052989"/>
    </source>
</evidence>
<dbReference type="SUPFAM" id="SSF52096">
    <property type="entry name" value="ClpP/crotonase"/>
    <property type="match status" value="1"/>
</dbReference>
<dbReference type="GO" id="GO:0016740">
    <property type="term" value="F:transferase activity"/>
    <property type="evidence" value="ECO:0007669"/>
    <property type="project" value="UniProtKB-KW"/>
</dbReference>
<dbReference type="Proteomes" id="UP000014500">
    <property type="component" value="Unassembled WGS sequence"/>
</dbReference>
<keyword evidence="12" id="KW-0809">Transit peptide</keyword>